<evidence type="ECO:0000256" key="1">
    <source>
        <dbReference type="ARBA" id="ARBA00007749"/>
    </source>
</evidence>
<sequence length="324" mass="34896">MKFPFVSAAMLALAVSACSITAKPASPLAHSVATGWVAQQAPGFYRFRLGDFRITVLSDGTAPRDLPKIMSKPEAVRAAFTASHQALPVELSINAYLIDTGEKRILVDTGAGVLFGPSSGYLVANLHAGGYSAEDIDVILLTHIHGDHSGGLSIGGKPVFPKAIVYVDRRDPAHWLSAEEEAKAPANRRTTFVQSHQTVDPYVRAGRLQTFDGPTELFPGIRTVPEYGHTPGLTGYMLESEGKQLLLWGDIIHAAEVQFADPTLTIDYDVDPVMAIATRQRVLQGAARQGYLVGGAHLSFPGIGHVRFDNGRYAWVPAPYQAKP</sequence>
<dbReference type="InterPro" id="IPR001279">
    <property type="entry name" value="Metallo-B-lactamas"/>
</dbReference>
<evidence type="ECO:0000256" key="4">
    <source>
        <dbReference type="ARBA" id="ARBA00022833"/>
    </source>
</evidence>
<organism evidence="7 8">
    <name type="scientific">Dongia soli</name>
    <dbReference type="NCBI Taxonomy" id="600628"/>
    <lineage>
        <taxon>Bacteria</taxon>
        <taxon>Pseudomonadati</taxon>
        <taxon>Pseudomonadota</taxon>
        <taxon>Alphaproteobacteria</taxon>
        <taxon>Rhodospirillales</taxon>
        <taxon>Dongiaceae</taxon>
        <taxon>Dongia</taxon>
    </lineage>
</organism>
<keyword evidence="3" id="KW-0378">Hydrolase</keyword>
<feature type="chain" id="PRO_5045568358" evidence="5">
    <location>
        <begin position="23"/>
        <end position="324"/>
    </location>
</feature>
<comment type="caution">
    <text evidence="7">The sequence shown here is derived from an EMBL/GenBank/DDBJ whole genome shotgun (WGS) entry which is preliminary data.</text>
</comment>
<dbReference type="PANTHER" id="PTHR42978:SF6">
    <property type="entry name" value="QUORUM-QUENCHING LACTONASE YTNP-RELATED"/>
    <property type="match status" value="1"/>
</dbReference>
<reference evidence="7 8" key="1">
    <citation type="journal article" date="2016" name="Antonie Van Leeuwenhoek">
        <title>Dongia soli sp. nov., isolated from soil from Dokdo, Korea.</title>
        <authorList>
            <person name="Kim D.U."/>
            <person name="Lee H."/>
            <person name="Kim H."/>
            <person name="Kim S.G."/>
            <person name="Ka J.O."/>
        </authorList>
    </citation>
    <scope>NUCLEOTIDE SEQUENCE [LARGE SCALE GENOMIC DNA]</scope>
    <source>
        <strain evidence="7 8">D78</strain>
    </source>
</reference>
<feature type="signal peptide" evidence="5">
    <location>
        <begin position="1"/>
        <end position="22"/>
    </location>
</feature>
<keyword evidence="2" id="KW-0479">Metal-binding</keyword>
<dbReference type="SUPFAM" id="SSF56281">
    <property type="entry name" value="Metallo-hydrolase/oxidoreductase"/>
    <property type="match status" value="1"/>
</dbReference>
<proteinExistence type="inferred from homology"/>
<evidence type="ECO:0000256" key="3">
    <source>
        <dbReference type="ARBA" id="ARBA00022801"/>
    </source>
</evidence>
<feature type="domain" description="Metallo-beta-lactamase" evidence="6">
    <location>
        <begin position="92"/>
        <end position="297"/>
    </location>
</feature>
<keyword evidence="8" id="KW-1185">Reference proteome</keyword>
<evidence type="ECO:0000256" key="2">
    <source>
        <dbReference type="ARBA" id="ARBA00022723"/>
    </source>
</evidence>
<dbReference type="InterPro" id="IPR051013">
    <property type="entry name" value="MBL_superfamily_lactonases"/>
</dbReference>
<evidence type="ECO:0000259" key="6">
    <source>
        <dbReference type="SMART" id="SM00849"/>
    </source>
</evidence>
<dbReference type="EMBL" id="JAXCLW010000001">
    <property type="protein sequence ID" value="MDY0882434.1"/>
    <property type="molecule type" value="Genomic_DNA"/>
</dbReference>
<dbReference type="Pfam" id="PF00753">
    <property type="entry name" value="Lactamase_B"/>
    <property type="match status" value="1"/>
</dbReference>
<accession>A0ABU5E8A0</accession>
<dbReference type="RefSeq" id="WP_320507457.1">
    <property type="nucleotide sequence ID" value="NZ_JAXCLW010000001.1"/>
</dbReference>
<evidence type="ECO:0000256" key="5">
    <source>
        <dbReference type="SAM" id="SignalP"/>
    </source>
</evidence>
<evidence type="ECO:0000313" key="7">
    <source>
        <dbReference type="EMBL" id="MDY0882434.1"/>
    </source>
</evidence>
<dbReference type="Proteomes" id="UP001279642">
    <property type="component" value="Unassembled WGS sequence"/>
</dbReference>
<dbReference type="InterPro" id="IPR036866">
    <property type="entry name" value="RibonucZ/Hydroxyglut_hydro"/>
</dbReference>
<keyword evidence="4" id="KW-0862">Zinc</keyword>
<evidence type="ECO:0000313" key="8">
    <source>
        <dbReference type="Proteomes" id="UP001279642"/>
    </source>
</evidence>
<dbReference type="PROSITE" id="PS51257">
    <property type="entry name" value="PROKAR_LIPOPROTEIN"/>
    <property type="match status" value="1"/>
</dbReference>
<name>A0ABU5E8A0_9PROT</name>
<protein>
    <submittedName>
        <fullName evidence="7">MBL fold metallo-hydrolase</fullName>
    </submittedName>
</protein>
<dbReference type="CDD" id="cd07720">
    <property type="entry name" value="OPHC2-like_MBL-fold"/>
    <property type="match status" value="1"/>
</dbReference>
<dbReference type="SMART" id="SM00849">
    <property type="entry name" value="Lactamase_B"/>
    <property type="match status" value="1"/>
</dbReference>
<dbReference type="PANTHER" id="PTHR42978">
    <property type="entry name" value="QUORUM-QUENCHING LACTONASE YTNP-RELATED-RELATED"/>
    <property type="match status" value="1"/>
</dbReference>
<dbReference type="Gene3D" id="3.60.15.10">
    <property type="entry name" value="Ribonuclease Z/Hydroxyacylglutathione hydrolase-like"/>
    <property type="match status" value="1"/>
</dbReference>
<gene>
    <name evidence="7" type="ORF">SMD27_06245</name>
</gene>
<keyword evidence="5" id="KW-0732">Signal</keyword>
<comment type="similarity">
    <text evidence="1">Belongs to the metallo-beta-lactamase superfamily.</text>
</comment>